<sequence>MSEYGRYSSRDYALIEGIHLLGNMMELIEKDLVILQTVFSDWQLHSTLSLENQVSLIFGTSADDKASRYLVYCINRLNAHKMYKYKHRGYLIMLTKDCLAAITRAIRAHTHIWNNIQSEALKAAFSSSHIIKSKGLPYYEPEDDEDEDEDEAYVLEYKGD</sequence>
<name>A0A0F9NDX2_9ZZZZ</name>
<proteinExistence type="predicted"/>
<dbReference type="AlphaFoldDB" id="A0A0F9NDX2"/>
<dbReference type="EMBL" id="LAZR01003498">
    <property type="protein sequence ID" value="KKN17695.1"/>
    <property type="molecule type" value="Genomic_DNA"/>
</dbReference>
<evidence type="ECO:0000313" key="1">
    <source>
        <dbReference type="EMBL" id="KKN17695.1"/>
    </source>
</evidence>
<comment type="caution">
    <text evidence="1">The sequence shown here is derived from an EMBL/GenBank/DDBJ whole genome shotgun (WGS) entry which is preliminary data.</text>
</comment>
<protein>
    <submittedName>
        <fullName evidence="1">Uncharacterized protein</fullName>
    </submittedName>
</protein>
<accession>A0A0F9NDX2</accession>
<gene>
    <name evidence="1" type="ORF">LCGC14_0963280</name>
</gene>
<organism evidence="1">
    <name type="scientific">marine sediment metagenome</name>
    <dbReference type="NCBI Taxonomy" id="412755"/>
    <lineage>
        <taxon>unclassified sequences</taxon>
        <taxon>metagenomes</taxon>
        <taxon>ecological metagenomes</taxon>
    </lineage>
</organism>
<reference evidence="1" key="1">
    <citation type="journal article" date="2015" name="Nature">
        <title>Complex archaea that bridge the gap between prokaryotes and eukaryotes.</title>
        <authorList>
            <person name="Spang A."/>
            <person name="Saw J.H."/>
            <person name="Jorgensen S.L."/>
            <person name="Zaremba-Niedzwiedzka K."/>
            <person name="Martijn J."/>
            <person name="Lind A.E."/>
            <person name="van Eijk R."/>
            <person name="Schleper C."/>
            <person name="Guy L."/>
            <person name="Ettema T.J."/>
        </authorList>
    </citation>
    <scope>NUCLEOTIDE SEQUENCE</scope>
</reference>